<feature type="region of interest" description="Disordered" evidence="1">
    <location>
        <begin position="71"/>
        <end position="126"/>
    </location>
</feature>
<reference evidence="3 4" key="1">
    <citation type="submission" date="2024-01" db="EMBL/GenBank/DDBJ databases">
        <title>Genome mining of biosynthetic gene clusters to explore secondary metabolites of Streptomyces sp.</title>
        <authorList>
            <person name="Baig A."/>
            <person name="Ajitkumar Shintre N."/>
            <person name="Kumar H."/>
            <person name="Anbarasu A."/>
            <person name="Ramaiah S."/>
        </authorList>
    </citation>
    <scope>NUCLEOTIDE SEQUENCE [LARGE SCALE GENOMIC DNA]</scope>
    <source>
        <strain evidence="3 4">A57</strain>
    </source>
</reference>
<dbReference type="Proteomes" id="UP001585080">
    <property type="component" value="Unassembled WGS sequence"/>
</dbReference>
<dbReference type="Gene3D" id="2.80.10.50">
    <property type="match status" value="1"/>
</dbReference>
<dbReference type="Pfam" id="PF14200">
    <property type="entry name" value="RicinB_lectin_2"/>
    <property type="match status" value="1"/>
</dbReference>
<accession>A0ABV5E6B0</accession>
<dbReference type="InterPro" id="IPR000772">
    <property type="entry name" value="Ricin_B_lectin"/>
</dbReference>
<feature type="domain" description="Ricin B lectin" evidence="2">
    <location>
        <begin position="125"/>
        <end position="278"/>
    </location>
</feature>
<evidence type="ECO:0000313" key="3">
    <source>
        <dbReference type="EMBL" id="MFB8772364.1"/>
    </source>
</evidence>
<gene>
    <name evidence="3" type="ORF">VSS16_06400</name>
</gene>
<dbReference type="RefSeq" id="WP_376731325.1">
    <property type="nucleotide sequence ID" value="NZ_JAYMRP010000004.1"/>
</dbReference>
<dbReference type="CDD" id="cd00161">
    <property type="entry name" value="beta-trefoil_Ricin-like"/>
    <property type="match status" value="1"/>
</dbReference>
<evidence type="ECO:0000259" key="2">
    <source>
        <dbReference type="SMART" id="SM00458"/>
    </source>
</evidence>
<keyword evidence="4" id="KW-1185">Reference proteome</keyword>
<dbReference type="PROSITE" id="PS50231">
    <property type="entry name" value="RICIN_B_LECTIN"/>
    <property type="match status" value="1"/>
</dbReference>
<dbReference type="EMBL" id="JAYMRP010000004">
    <property type="protein sequence ID" value="MFB8772364.1"/>
    <property type="molecule type" value="Genomic_DNA"/>
</dbReference>
<proteinExistence type="predicted"/>
<dbReference type="InterPro" id="IPR035992">
    <property type="entry name" value="Ricin_B-like_lectins"/>
</dbReference>
<dbReference type="SUPFAM" id="SSF50370">
    <property type="entry name" value="Ricin B-like lectins"/>
    <property type="match status" value="1"/>
</dbReference>
<dbReference type="SMART" id="SM00458">
    <property type="entry name" value="RICIN"/>
    <property type="match status" value="1"/>
</dbReference>
<sequence length="280" mass="30612">MTEPPPVIISGDGSAEIEGVPVPVVPGEPVDVAILDTLHGYARSRDAPVTASITDPDAGYTALIRVDPDGSSTLLEQHRDEEDRTRGRWRRPGGWYSSSEWGAAFTPTPSPKPKSPPEPDPAIPTGVTLIKNKKYGFCVDLPGTGKGKPDGRVQDGACEPSGADNQRWTLERRVKGGGTRGGADLYLIRNAKDGLCFDLPNYGPVRATTPVTEYHCDGTDDDNQLWWLDRRPDGAFWIRNQKSGDMCLDVARTDNKTAHTNATLYPCSDTDDHRWVFRTP</sequence>
<evidence type="ECO:0000313" key="4">
    <source>
        <dbReference type="Proteomes" id="UP001585080"/>
    </source>
</evidence>
<comment type="caution">
    <text evidence="3">The sequence shown here is derived from an EMBL/GenBank/DDBJ whole genome shotgun (WGS) entry which is preliminary data.</text>
</comment>
<name>A0ABV5E6B0_9ACTN</name>
<feature type="compositionally biased region" description="Basic and acidic residues" evidence="1">
    <location>
        <begin position="76"/>
        <end position="86"/>
    </location>
</feature>
<feature type="compositionally biased region" description="Pro residues" evidence="1">
    <location>
        <begin position="108"/>
        <end position="122"/>
    </location>
</feature>
<evidence type="ECO:0000256" key="1">
    <source>
        <dbReference type="SAM" id="MobiDB-lite"/>
    </source>
</evidence>
<organism evidence="3 4">
    <name type="scientific">Streptomyces broussonetiae</name>
    <dbReference type="NCBI Taxonomy" id="2686304"/>
    <lineage>
        <taxon>Bacteria</taxon>
        <taxon>Bacillati</taxon>
        <taxon>Actinomycetota</taxon>
        <taxon>Actinomycetes</taxon>
        <taxon>Kitasatosporales</taxon>
        <taxon>Streptomycetaceae</taxon>
        <taxon>Streptomyces</taxon>
    </lineage>
</organism>
<protein>
    <submittedName>
        <fullName evidence="3">RICIN domain-containing protein</fullName>
    </submittedName>
</protein>